<dbReference type="EMBL" id="JBHSBY010000125">
    <property type="protein sequence ID" value="MFC4197720.1"/>
    <property type="molecule type" value="Genomic_DNA"/>
</dbReference>
<dbReference type="CDD" id="cd00075">
    <property type="entry name" value="HATPase"/>
    <property type="match status" value="1"/>
</dbReference>
<dbReference type="InterPro" id="IPR003661">
    <property type="entry name" value="HisK_dim/P_dom"/>
</dbReference>
<evidence type="ECO:0000256" key="5">
    <source>
        <dbReference type="ARBA" id="ARBA00022777"/>
    </source>
</evidence>
<evidence type="ECO:0000259" key="7">
    <source>
        <dbReference type="PROSITE" id="PS50109"/>
    </source>
</evidence>
<dbReference type="InterPro" id="IPR036890">
    <property type="entry name" value="HATPase_C_sf"/>
</dbReference>
<keyword evidence="4" id="KW-0808">Transferase</keyword>
<dbReference type="Pfam" id="PF02518">
    <property type="entry name" value="HATPase_c"/>
    <property type="match status" value="1"/>
</dbReference>
<dbReference type="InterPro" id="IPR050736">
    <property type="entry name" value="Sensor_HK_Regulatory"/>
</dbReference>
<dbReference type="Gene3D" id="1.10.287.130">
    <property type="match status" value="1"/>
</dbReference>
<accession>A0ABV8NKX5</accession>
<dbReference type="Gene3D" id="3.30.565.10">
    <property type="entry name" value="Histidine kinase-like ATPase, C-terminal domain"/>
    <property type="match status" value="1"/>
</dbReference>
<dbReference type="InterPro" id="IPR003594">
    <property type="entry name" value="HATPase_dom"/>
</dbReference>
<protein>
    <recommendedName>
        <fullName evidence="2">histidine kinase</fullName>
        <ecNumber evidence="2">2.7.13.3</ecNumber>
    </recommendedName>
</protein>
<comment type="catalytic activity">
    <reaction evidence="1">
        <text>ATP + protein L-histidine = ADP + protein N-phospho-L-histidine.</text>
        <dbReference type="EC" id="2.7.13.3"/>
    </reaction>
</comment>
<dbReference type="EC" id="2.7.13.3" evidence="2"/>
<dbReference type="RefSeq" id="WP_378961356.1">
    <property type="nucleotide sequence ID" value="NZ_JBHRXC010000001.1"/>
</dbReference>
<dbReference type="PANTHER" id="PTHR43711">
    <property type="entry name" value="TWO-COMPONENT HISTIDINE KINASE"/>
    <property type="match status" value="1"/>
</dbReference>
<proteinExistence type="predicted"/>
<dbReference type="CDD" id="cd00082">
    <property type="entry name" value="HisKA"/>
    <property type="match status" value="1"/>
</dbReference>
<evidence type="ECO:0000313" key="8">
    <source>
        <dbReference type="EMBL" id="MFC4197720.1"/>
    </source>
</evidence>
<evidence type="ECO:0000256" key="3">
    <source>
        <dbReference type="ARBA" id="ARBA00022553"/>
    </source>
</evidence>
<evidence type="ECO:0000256" key="2">
    <source>
        <dbReference type="ARBA" id="ARBA00012438"/>
    </source>
</evidence>
<dbReference type="InterPro" id="IPR004358">
    <property type="entry name" value="Sig_transdc_His_kin-like_C"/>
</dbReference>
<evidence type="ECO:0000256" key="1">
    <source>
        <dbReference type="ARBA" id="ARBA00000085"/>
    </source>
</evidence>
<name>A0ABV8NKX5_9SPHI</name>
<keyword evidence="8" id="KW-0547">Nucleotide-binding</keyword>
<evidence type="ECO:0000313" key="9">
    <source>
        <dbReference type="Proteomes" id="UP001595792"/>
    </source>
</evidence>
<comment type="caution">
    <text evidence="8">The sequence shown here is derived from an EMBL/GenBank/DDBJ whole genome shotgun (WGS) entry which is preliminary data.</text>
</comment>
<keyword evidence="5" id="KW-0418">Kinase</keyword>
<dbReference type="GO" id="GO:0005524">
    <property type="term" value="F:ATP binding"/>
    <property type="evidence" value="ECO:0007669"/>
    <property type="project" value="UniProtKB-KW"/>
</dbReference>
<dbReference type="PROSITE" id="PS50109">
    <property type="entry name" value="HIS_KIN"/>
    <property type="match status" value="1"/>
</dbReference>
<gene>
    <name evidence="8" type="ORF">ACFOUY_13530</name>
</gene>
<keyword evidence="9" id="KW-1185">Reference proteome</keyword>
<dbReference type="Pfam" id="PF00571">
    <property type="entry name" value="CBS"/>
    <property type="match status" value="1"/>
</dbReference>
<reference evidence="9" key="1">
    <citation type="journal article" date="2019" name="Int. J. Syst. Evol. Microbiol.">
        <title>The Global Catalogue of Microorganisms (GCM) 10K type strain sequencing project: providing services to taxonomists for standard genome sequencing and annotation.</title>
        <authorList>
            <consortium name="The Broad Institute Genomics Platform"/>
            <consortium name="The Broad Institute Genome Sequencing Center for Infectious Disease"/>
            <person name="Wu L."/>
            <person name="Ma J."/>
        </authorList>
    </citation>
    <scope>NUCLEOTIDE SEQUENCE [LARGE SCALE GENOMIC DNA]</scope>
    <source>
        <strain evidence="9">CCM 8689</strain>
    </source>
</reference>
<dbReference type="Gene3D" id="3.10.580.10">
    <property type="entry name" value="CBS-domain"/>
    <property type="match status" value="1"/>
</dbReference>
<dbReference type="SMART" id="SM00387">
    <property type="entry name" value="HATPase_c"/>
    <property type="match status" value="1"/>
</dbReference>
<dbReference type="Pfam" id="PF00512">
    <property type="entry name" value="HisKA"/>
    <property type="match status" value="1"/>
</dbReference>
<dbReference type="SMART" id="SM00388">
    <property type="entry name" value="HisKA"/>
    <property type="match status" value="1"/>
</dbReference>
<dbReference type="InterPro" id="IPR005467">
    <property type="entry name" value="His_kinase_dom"/>
</dbReference>
<dbReference type="Proteomes" id="UP001595792">
    <property type="component" value="Unassembled WGS sequence"/>
</dbReference>
<feature type="domain" description="Histidine kinase" evidence="7">
    <location>
        <begin position="124"/>
        <end position="336"/>
    </location>
</feature>
<organism evidence="8 9">
    <name type="scientific">Pedobacter jamesrossensis</name>
    <dbReference type="NCBI Taxonomy" id="1908238"/>
    <lineage>
        <taxon>Bacteria</taxon>
        <taxon>Pseudomonadati</taxon>
        <taxon>Bacteroidota</taxon>
        <taxon>Sphingobacteriia</taxon>
        <taxon>Sphingobacteriales</taxon>
        <taxon>Sphingobacteriaceae</taxon>
        <taxon>Pedobacter</taxon>
    </lineage>
</organism>
<evidence type="ECO:0000256" key="6">
    <source>
        <dbReference type="ARBA" id="ARBA00023012"/>
    </source>
</evidence>
<keyword evidence="8" id="KW-0067">ATP-binding</keyword>
<dbReference type="SUPFAM" id="SSF47384">
    <property type="entry name" value="Homodimeric domain of signal transducing histidine kinase"/>
    <property type="match status" value="1"/>
</dbReference>
<dbReference type="PRINTS" id="PR00344">
    <property type="entry name" value="BCTRLSENSOR"/>
</dbReference>
<sequence length="336" mass="37796">MNISPIIKKDYLTVSSKEDMASIAKNLLPGHYLVVLGEKRSRVGLITYTDYLKNPNGKVADCNFGEFKVSPEFMINETLNLMASSGKDALPVFKDDVFEGVVTSFDLSQFLISELDRYKLVFQKVAHDIRNPISNIIGLNGMLEENLQKPENIELLEMTKGASLHALDILSELLFIERQDSEQIGLEITELNGFIRECLDYLKGIYSPKNIELVSELPNEAFFYPVDRLQLKRTIHNIASNAIKFSNPGSKIHVSRLVFAKHFTLKICDSGIGIPLNIQAHVFDKFTHSSRPGTNGEKSTGLGLYFAKTCIERLRGKIWFESTEGEGTTFFIEFTA</sequence>
<dbReference type="PANTHER" id="PTHR43711:SF31">
    <property type="entry name" value="HISTIDINE KINASE"/>
    <property type="match status" value="1"/>
</dbReference>
<dbReference type="SUPFAM" id="SSF54631">
    <property type="entry name" value="CBS-domain pair"/>
    <property type="match status" value="1"/>
</dbReference>
<dbReference type="InterPro" id="IPR036097">
    <property type="entry name" value="HisK_dim/P_sf"/>
</dbReference>
<dbReference type="SUPFAM" id="SSF55874">
    <property type="entry name" value="ATPase domain of HSP90 chaperone/DNA topoisomerase II/histidine kinase"/>
    <property type="match status" value="1"/>
</dbReference>
<keyword evidence="3" id="KW-0597">Phosphoprotein</keyword>
<keyword evidence="6" id="KW-0902">Two-component regulatory system</keyword>
<evidence type="ECO:0000256" key="4">
    <source>
        <dbReference type="ARBA" id="ARBA00022679"/>
    </source>
</evidence>
<dbReference type="InterPro" id="IPR046342">
    <property type="entry name" value="CBS_dom_sf"/>
</dbReference>
<dbReference type="InterPro" id="IPR000644">
    <property type="entry name" value="CBS_dom"/>
</dbReference>